<dbReference type="GO" id="GO:0006654">
    <property type="term" value="P:phosphatidic acid biosynthetic process"/>
    <property type="evidence" value="ECO:0007669"/>
    <property type="project" value="TreeGrafter"/>
</dbReference>
<dbReference type="CDD" id="cd07989">
    <property type="entry name" value="LPLAT_AGPAT-like"/>
    <property type="match status" value="1"/>
</dbReference>
<keyword evidence="4" id="KW-0443">Lipid metabolism</keyword>
<dbReference type="SMART" id="SM00563">
    <property type="entry name" value="PlsC"/>
    <property type="match status" value="1"/>
</dbReference>
<gene>
    <name evidence="7" type="ORF">PITCH_A360020</name>
</gene>
<dbReference type="PANTHER" id="PTHR10434:SF64">
    <property type="entry name" value="1-ACYL-SN-GLYCEROL-3-PHOSPHATE ACYLTRANSFERASE-RELATED"/>
    <property type="match status" value="1"/>
</dbReference>
<evidence type="ECO:0000313" key="7">
    <source>
        <dbReference type="EMBL" id="SPD74885.1"/>
    </source>
</evidence>
<keyword evidence="3 7" id="KW-0808">Transferase</keyword>
<dbReference type="AlphaFoldDB" id="A0A445MZJ3"/>
<evidence type="ECO:0000256" key="3">
    <source>
        <dbReference type="ARBA" id="ARBA00022679"/>
    </source>
</evidence>
<keyword evidence="2" id="KW-0444">Lipid biosynthesis</keyword>
<evidence type="ECO:0000259" key="6">
    <source>
        <dbReference type="SMART" id="SM00563"/>
    </source>
</evidence>
<name>A0A445MZJ3_9BACT</name>
<dbReference type="InterPro" id="IPR002123">
    <property type="entry name" value="Plipid/glycerol_acylTrfase"/>
</dbReference>
<comment type="pathway">
    <text evidence="1">Lipid metabolism.</text>
</comment>
<accession>A0A445MZJ3</accession>
<evidence type="ECO:0000256" key="1">
    <source>
        <dbReference type="ARBA" id="ARBA00005189"/>
    </source>
</evidence>
<sequence length="198" mass="22823">MGDRKDWLIRLSRIMAGAFFMPLFRLETEGVEHIPENGPFVLLPKHQRWEDVPIVGLATPRPLYFVAKNELFSNPFNAWFFRSLGGIPLNRQRPIESRQYLNAVVDQLMSGEGVVLFPEGTYFRERMGPGRTGLIRLILTRFSPPFIPIGLRYIRIGLMKTEVRVNFGRRVFSDTEEPVNIFVDRVMKEIARLSGITA</sequence>
<feature type="domain" description="Phospholipid/glycerol acyltransferase" evidence="6">
    <location>
        <begin position="40"/>
        <end position="154"/>
    </location>
</feature>
<protein>
    <submittedName>
        <fullName evidence="7">Acyltransferase</fullName>
    </submittedName>
</protein>
<organism evidence="7">
    <name type="scientific">uncultured Desulfobacterium sp</name>
    <dbReference type="NCBI Taxonomy" id="201089"/>
    <lineage>
        <taxon>Bacteria</taxon>
        <taxon>Pseudomonadati</taxon>
        <taxon>Thermodesulfobacteriota</taxon>
        <taxon>Desulfobacteria</taxon>
        <taxon>Desulfobacterales</taxon>
        <taxon>Desulfobacteriaceae</taxon>
        <taxon>Desulfobacterium</taxon>
        <taxon>environmental samples</taxon>
    </lineage>
</organism>
<evidence type="ECO:0000256" key="5">
    <source>
        <dbReference type="ARBA" id="ARBA00023315"/>
    </source>
</evidence>
<dbReference type="PANTHER" id="PTHR10434">
    <property type="entry name" value="1-ACYL-SN-GLYCEROL-3-PHOSPHATE ACYLTRANSFERASE"/>
    <property type="match status" value="1"/>
</dbReference>
<proteinExistence type="predicted"/>
<reference evidence="7" key="1">
    <citation type="submission" date="2018-01" db="EMBL/GenBank/DDBJ databases">
        <authorList>
            <person name="Regsiter A."/>
            <person name="William W."/>
        </authorList>
    </citation>
    <scope>NUCLEOTIDE SEQUENCE</scope>
    <source>
        <strain evidence="7">TRIP AH-1</strain>
    </source>
</reference>
<evidence type="ECO:0000256" key="4">
    <source>
        <dbReference type="ARBA" id="ARBA00023098"/>
    </source>
</evidence>
<dbReference type="SUPFAM" id="SSF69593">
    <property type="entry name" value="Glycerol-3-phosphate (1)-acyltransferase"/>
    <property type="match status" value="1"/>
</dbReference>
<dbReference type="Pfam" id="PF01553">
    <property type="entry name" value="Acyltransferase"/>
    <property type="match status" value="1"/>
</dbReference>
<dbReference type="GO" id="GO:0003841">
    <property type="term" value="F:1-acylglycerol-3-phosphate O-acyltransferase activity"/>
    <property type="evidence" value="ECO:0007669"/>
    <property type="project" value="TreeGrafter"/>
</dbReference>
<evidence type="ECO:0000256" key="2">
    <source>
        <dbReference type="ARBA" id="ARBA00022516"/>
    </source>
</evidence>
<keyword evidence="5 7" id="KW-0012">Acyltransferase</keyword>
<dbReference type="EMBL" id="OJIN01000177">
    <property type="protein sequence ID" value="SPD74885.1"/>
    <property type="molecule type" value="Genomic_DNA"/>
</dbReference>